<dbReference type="GO" id="GO:0005524">
    <property type="term" value="F:ATP binding"/>
    <property type="evidence" value="ECO:0007669"/>
    <property type="project" value="UniProtKB-KW"/>
</dbReference>
<protein>
    <submittedName>
        <fullName evidence="7">Rod shape-determining protein</fullName>
    </submittedName>
</protein>
<comment type="subcellular location">
    <subcellularLocation>
        <location evidence="1">Cytoplasm</location>
    </subcellularLocation>
</comment>
<dbReference type="GO" id="GO:0005737">
    <property type="term" value="C:cytoplasm"/>
    <property type="evidence" value="ECO:0007669"/>
    <property type="project" value="UniProtKB-SubCell"/>
</dbReference>
<keyword evidence="4" id="KW-0067">ATP-binding</keyword>
<gene>
    <name evidence="7" type="ORF">EWH12_09865</name>
</gene>
<dbReference type="RefSeq" id="WP_129926453.1">
    <property type="nucleotide sequence ID" value="NZ_SEOO01000013.1"/>
</dbReference>
<evidence type="ECO:0000256" key="1">
    <source>
        <dbReference type="ARBA" id="ARBA00004496"/>
    </source>
</evidence>
<dbReference type="GO" id="GO:0008360">
    <property type="term" value="P:regulation of cell shape"/>
    <property type="evidence" value="ECO:0007669"/>
    <property type="project" value="UniProtKB-KW"/>
</dbReference>
<dbReference type="GO" id="GO:0000902">
    <property type="term" value="P:cell morphogenesis"/>
    <property type="evidence" value="ECO:0007669"/>
    <property type="project" value="InterPro"/>
</dbReference>
<evidence type="ECO:0000256" key="2">
    <source>
        <dbReference type="ARBA" id="ARBA00022490"/>
    </source>
</evidence>
<dbReference type="PANTHER" id="PTHR42749">
    <property type="entry name" value="CELL SHAPE-DETERMINING PROTEIN MREB"/>
    <property type="match status" value="1"/>
</dbReference>
<dbReference type="AlphaFoldDB" id="A0A8G1ZGS3"/>
<evidence type="ECO:0000256" key="5">
    <source>
        <dbReference type="ARBA" id="ARBA00022960"/>
    </source>
</evidence>
<accession>A0A8G1ZGS3</accession>
<evidence type="ECO:0000313" key="8">
    <source>
        <dbReference type="Proteomes" id="UP000291572"/>
    </source>
</evidence>
<evidence type="ECO:0000256" key="3">
    <source>
        <dbReference type="ARBA" id="ARBA00022741"/>
    </source>
</evidence>
<evidence type="ECO:0000313" key="7">
    <source>
        <dbReference type="EMBL" id="RYM11319.1"/>
    </source>
</evidence>
<dbReference type="InterPro" id="IPR004753">
    <property type="entry name" value="MreB"/>
</dbReference>
<dbReference type="PRINTS" id="PR01652">
    <property type="entry name" value="SHAPEPROTEIN"/>
</dbReference>
<sequence length="334" mass="34240">MKRLFQAMGKPDFAIDFGTANTRVVSSSGGVLFDEPSLCCFTGQADRGELVAAGSTVSAMLDRTSGSMRVVRPLTRGVLSDIAAARDYLAYAVRSSVGQRRLRSFRAIIGVPADATNAERSALFTAANDAGLGSVQLLAEPLAAALGAGLPIDLPQGTMIVECGAGTTEAAILSLGGICAAASLRGGGDALDVAISDYLHFRHKFLIGASTAEQAKRDLVRMLHEGVDAGVEIRIKGRNLVTGRPAAIGVPVGDLHPVVEKHVAGIAAMVVNLLGQIPPELSRDIHDGGIVLTGGSAVIGLVSRAVADATGLTVTVADNHAHCVALGLQTALAH</sequence>
<organism evidence="7 8">
    <name type="scientific">Sphingobium cupriresistens</name>
    <dbReference type="NCBI Taxonomy" id="1132417"/>
    <lineage>
        <taxon>Bacteria</taxon>
        <taxon>Pseudomonadati</taxon>
        <taxon>Pseudomonadota</taxon>
        <taxon>Alphaproteobacteria</taxon>
        <taxon>Sphingomonadales</taxon>
        <taxon>Sphingomonadaceae</taxon>
        <taxon>Sphingobium</taxon>
    </lineage>
</organism>
<dbReference type="Proteomes" id="UP000291572">
    <property type="component" value="Unassembled WGS sequence"/>
</dbReference>
<dbReference type="PANTHER" id="PTHR42749:SF1">
    <property type="entry name" value="CELL SHAPE-DETERMINING PROTEIN MREB"/>
    <property type="match status" value="1"/>
</dbReference>
<dbReference type="OrthoDB" id="7467279at2"/>
<proteinExistence type="inferred from homology"/>
<evidence type="ECO:0000256" key="4">
    <source>
        <dbReference type="ARBA" id="ARBA00022840"/>
    </source>
</evidence>
<dbReference type="InterPro" id="IPR043129">
    <property type="entry name" value="ATPase_NBD"/>
</dbReference>
<reference evidence="7 8" key="1">
    <citation type="submission" date="2019-02" db="EMBL/GenBank/DDBJ databases">
        <authorList>
            <person name="Feng G."/>
        </authorList>
    </citation>
    <scope>NUCLEOTIDE SEQUENCE [LARGE SCALE GENOMIC DNA]</scope>
    <source>
        <strain evidence="7 8">CCTCC AB 2011146</strain>
    </source>
</reference>
<keyword evidence="5" id="KW-0133">Cell shape</keyword>
<name>A0A8G1ZGS3_9SPHN</name>
<dbReference type="EMBL" id="SEOO01000013">
    <property type="protein sequence ID" value="RYM11319.1"/>
    <property type="molecule type" value="Genomic_DNA"/>
</dbReference>
<keyword evidence="2" id="KW-0963">Cytoplasm</keyword>
<comment type="similarity">
    <text evidence="6">Belongs to the FtsA/MreB family.</text>
</comment>
<dbReference type="InterPro" id="IPR056546">
    <property type="entry name" value="MreB_MamK-like"/>
</dbReference>
<keyword evidence="3" id="KW-0547">Nucleotide-binding</keyword>
<comment type="caution">
    <text evidence="7">The sequence shown here is derived from an EMBL/GenBank/DDBJ whole genome shotgun (WGS) entry which is preliminary data.</text>
</comment>
<dbReference type="Gene3D" id="3.30.420.40">
    <property type="match status" value="3"/>
</dbReference>
<dbReference type="SUPFAM" id="SSF53067">
    <property type="entry name" value="Actin-like ATPase domain"/>
    <property type="match status" value="2"/>
</dbReference>
<dbReference type="Pfam" id="PF06723">
    <property type="entry name" value="MreB_Mbl"/>
    <property type="match status" value="1"/>
</dbReference>
<evidence type="ECO:0000256" key="6">
    <source>
        <dbReference type="ARBA" id="ARBA00023458"/>
    </source>
</evidence>